<dbReference type="EMBL" id="JAMBOL010000012">
    <property type="protein sequence ID" value="MCM3715115.1"/>
    <property type="molecule type" value="Genomic_DNA"/>
</dbReference>
<dbReference type="AlphaFoldDB" id="A0A9X2IPD4"/>
<evidence type="ECO:0000313" key="1">
    <source>
        <dbReference type="EMBL" id="MCM3715115.1"/>
    </source>
</evidence>
<organism evidence="1 2">
    <name type="scientific">Halalkalibacter oceani</name>
    <dbReference type="NCBI Taxonomy" id="1653776"/>
    <lineage>
        <taxon>Bacteria</taxon>
        <taxon>Bacillati</taxon>
        <taxon>Bacillota</taxon>
        <taxon>Bacilli</taxon>
        <taxon>Bacillales</taxon>
        <taxon>Bacillaceae</taxon>
        <taxon>Halalkalibacter</taxon>
    </lineage>
</organism>
<comment type="caution">
    <text evidence="1">The sequence shown here is derived from an EMBL/GenBank/DDBJ whole genome shotgun (WGS) entry which is preliminary data.</text>
</comment>
<sequence>MLVLFLVSCSFSFTTAHYSDLQFAAEIDSSNRPVIRADHFTVDSPIVHLTGILNNAPDGTVMKAVWVYLETEPPTEIDFYELESVHVTANFSFHVSRPDNGWPPGDYEVHLYIDDKLKETLTFQVVEN</sequence>
<keyword evidence="2" id="KW-1185">Reference proteome</keyword>
<accession>A0A9X2IPD4</accession>
<proteinExistence type="predicted"/>
<dbReference type="Proteomes" id="UP001139179">
    <property type="component" value="Unassembled WGS sequence"/>
</dbReference>
<protein>
    <submittedName>
        <fullName evidence="1">Uncharacterized protein</fullName>
    </submittedName>
</protein>
<dbReference type="RefSeq" id="WP_251223876.1">
    <property type="nucleotide sequence ID" value="NZ_JAMBOL010000012.1"/>
</dbReference>
<evidence type="ECO:0000313" key="2">
    <source>
        <dbReference type="Proteomes" id="UP001139179"/>
    </source>
</evidence>
<name>A0A9X2IPD4_9BACI</name>
<reference evidence="1" key="1">
    <citation type="submission" date="2022-05" db="EMBL/GenBank/DDBJ databases">
        <title>Comparative Genomics of Spacecraft Associated Microbes.</title>
        <authorList>
            <person name="Tran M.T."/>
            <person name="Wright A."/>
            <person name="Seuylemezian A."/>
            <person name="Eisen J."/>
            <person name="Coil D."/>
        </authorList>
    </citation>
    <scope>NUCLEOTIDE SEQUENCE</scope>
    <source>
        <strain evidence="1">214.1.1</strain>
    </source>
</reference>
<gene>
    <name evidence="1" type="ORF">M3202_13585</name>
</gene>